<dbReference type="PANTHER" id="PTHR11777:SF9">
    <property type="entry name" value="ALANINE--TRNA LIGASE, CYTOPLASMIC"/>
    <property type="match status" value="1"/>
</dbReference>
<evidence type="ECO:0000256" key="11">
    <source>
        <dbReference type="ARBA" id="ARBA00022840"/>
    </source>
</evidence>
<evidence type="ECO:0000256" key="5">
    <source>
        <dbReference type="ARBA" id="ARBA00017959"/>
    </source>
</evidence>
<dbReference type="Gene3D" id="6.10.250.550">
    <property type="match status" value="1"/>
</dbReference>
<dbReference type="SUPFAM" id="SSF55186">
    <property type="entry name" value="ThrRS/AlaRS common domain"/>
    <property type="match status" value="1"/>
</dbReference>
<dbReference type="InterPro" id="IPR003156">
    <property type="entry name" value="DHHA1_dom"/>
</dbReference>
<keyword evidence="14 17" id="KW-0030">Aminoacyl-tRNA synthetase</keyword>
<dbReference type="InterPro" id="IPR023033">
    <property type="entry name" value="Ala_tRNA_ligase_euk/bac"/>
</dbReference>
<keyword evidence="10" id="KW-0862">Zinc</keyword>
<evidence type="ECO:0000256" key="3">
    <source>
        <dbReference type="ARBA" id="ARBA00008226"/>
    </source>
</evidence>
<dbReference type="FunFam" id="3.30.54.20:FF:000001">
    <property type="entry name" value="Alanine--tRNA ligase"/>
    <property type="match status" value="1"/>
</dbReference>
<gene>
    <name evidence="17" type="ORF">MNBD_GAMMA01-1822</name>
</gene>
<comment type="similarity">
    <text evidence="3">Belongs to the class-II aminoacyl-tRNA synthetase family.</text>
</comment>
<dbReference type="InterPro" id="IPR012947">
    <property type="entry name" value="tRNA_SAD"/>
</dbReference>
<evidence type="ECO:0000259" key="16">
    <source>
        <dbReference type="PROSITE" id="PS50860"/>
    </source>
</evidence>
<evidence type="ECO:0000256" key="7">
    <source>
        <dbReference type="ARBA" id="ARBA00022598"/>
    </source>
</evidence>
<name>A0A3B0VFP4_9ZZZZ</name>
<evidence type="ECO:0000256" key="8">
    <source>
        <dbReference type="ARBA" id="ARBA00022723"/>
    </source>
</evidence>
<feature type="coiled-coil region" evidence="15">
    <location>
        <begin position="719"/>
        <end position="753"/>
    </location>
</feature>
<keyword evidence="6" id="KW-0820">tRNA-binding</keyword>
<dbReference type="PANTHER" id="PTHR11777">
    <property type="entry name" value="ALANYL-TRNA SYNTHETASE"/>
    <property type="match status" value="1"/>
</dbReference>
<dbReference type="GO" id="GO:0002161">
    <property type="term" value="F:aminoacyl-tRNA deacylase activity"/>
    <property type="evidence" value="ECO:0007669"/>
    <property type="project" value="TreeGrafter"/>
</dbReference>
<dbReference type="InterPro" id="IPR045864">
    <property type="entry name" value="aa-tRNA-synth_II/BPL/LPL"/>
</dbReference>
<dbReference type="Gene3D" id="3.30.980.10">
    <property type="entry name" value="Threonyl-trna Synthetase, Chain A, domain 2"/>
    <property type="match status" value="1"/>
</dbReference>
<evidence type="ECO:0000256" key="4">
    <source>
        <dbReference type="ARBA" id="ARBA00013168"/>
    </source>
</evidence>
<dbReference type="GO" id="GO:0005829">
    <property type="term" value="C:cytosol"/>
    <property type="evidence" value="ECO:0007669"/>
    <property type="project" value="TreeGrafter"/>
</dbReference>
<dbReference type="Gene3D" id="3.30.54.20">
    <property type="match status" value="1"/>
</dbReference>
<dbReference type="PROSITE" id="PS50860">
    <property type="entry name" value="AA_TRNA_LIGASE_II_ALA"/>
    <property type="match status" value="1"/>
</dbReference>
<evidence type="ECO:0000256" key="10">
    <source>
        <dbReference type="ARBA" id="ARBA00022833"/>
    </source>
</evidence>
<accession>A0A3B0VFP4</accession>
<dbReference type="FunFam" id="3.10.310.40:FF:000001">
    <property type="entry name" value="Alanine--tRNA ligase"/>
    <property type="match status" value="1"/>
</dbReference>
<dbReference type="Pfam" id="PF02272">
    <property type="entry name" value="DHHA1"/>
    <property type="match status" value="1"/>
</dbReference>
<dbReference type="InterPro" id="IPR009000">
    <property type="entry name" value="Transl_B-barrel_sf"/>
</dbReference>
<evidence type="ECO:0000256" key="1">
    <source>
        <dbReference type="ARBA" id="ARBA00001947"/>
    </source>
</evidence>
<keyword evidence="11" id="KW-0067">ATP-binding</keyword>
<dbReference type="Gene3D" id="3.10.310.40">
    <property type="match status" value="1"/>
</dbReference>
<dbReference type="InterPro" id="IPR002318">
    <property type="entry name" value="Ala-tRNA-lgiase_IIc"/>
</dbReference>
<evidence type="ECO:0000256" key="15">
    <source>
        <dbReference type="SAM" id="Coils"/>
    </source>
</evidence>
<dbReference type="GO" id="GO:0005524">
    <property type="term" value="F:ATP binding"/>
    <property type="evidence" value="ECO:0007669"/>
    <property type="project" value="UniProtKB-KW"/>
</dbReference>
<dbReference type="AlphaFoldDB" id="A0A3B0VFP4"/>
<dbReference type="InterPro" id="IPR018162">
    <property type="entry name" value="Ala-tRNA-ligase_IIc_anticod-bd"/>
</dbReference>
<dbReference type="EC" id="6.1.1.7" evidence="4"/>
<dbReference type="PRINTS" id="PR00980">
    <property type="entry name" value="TRNASYNTHALA"/>
</dbReference>
<sequence length="873" mass="96773">MYSTADVRTKFIEYFNSKQHTTVASSSLVPADDPTLLFVNAGMVQFKNLFLGAKSQQYSRVVTSQKCVRAGGKHNDLDQVGYTARHHTFFEMLGNFSFGDYFKQDAIHYAWDFLTNVLQIPKEKLLVTVFEEDDEAMEIWIEQIGIAPEKVLKIGAKDNFWQMGDTGPCGPCSEIFYDHGEDIAGGPPGSADEDGDRFIEIWNLVFMQFDRQADGELLPLPKVCVDTGMGLERITSILQGQHNNYDIDLFQHIIKYITELLALNDDNSPSLRVIADHIRTCAFLISDGIMPGNEGRGYVLRRIIRRAIRHGYKLGATDTFFYKILTPLIEVMADVYPELRTNKVIIENALKKEEIRFAETLETGMGLLNRAITELKNDSITGEIAFKLYDTYGFPLDLTQDIAREQQLSVDVEGFNQCMAEQKQRSKSSGSFAQDNQLPSDIIARLEATNFVGHKLLKDKARVVALIKDHKSVASLEQGDEGIVILNQTPFYAESGGQVGDKGTLVTHDVSMNVYDTQTGARQFHLHLVNNIKGLLAVDDMVTTMVESARRNNIALNHTATHLLHKVLQDKLGAHIQQKGSIVSSEKLRFDFSHPDAINNKQLQEIESEVNKHIRANHNVQTKLMSFDAALATGATALFGEKYSDEVRVLDIGGYSIELCGGTHVKATGEIGVFKIVSESSIAAGIRRIEAITGAVAISYLQGNEQKLNNIVQLTHCCVDTVEKKIGTILNKNKQLEKTIQALQSKLAGSAAQDLWTHVIVANNVSLLFTVVADMKLETMRSVVDDFKAKYNPGIVVLANHAKDDKVQLICSVSKTLDKQLKAGDIIKKIAYKISGKGGGRADFAQGGGVSKLKNLQQVLDQSLNELTNLVNI</sequence>
<dbReference type="HAMAP" id="MF_00036_B">
    <property type="entry name" value="Ala_tRNA_synth_B"/>
    <property type="match status" value="1"/>
</dbReference>
<dbReference type="SUPFAM" id="SSF101353">
    <property type="entry name" value="Putative anticodon-binding domain of alanyl-tRNA synthetase (AlaRS)"/>
    <property type="match status" value="1"/>
</dbReference>
<dbReference type="GO" id="GO:0000049">
    <property type="term" value="F:tRNA binding"/>
    <property type="evidence" value="ECO:0007669"/>
    <property type="project" value="UniProtKB-KW"/>
</dbReference>
<dbReference type="GO" id="GO:0046872">
    <property type="term" value="F:metal ion binding"/>
    <property type="evidence" value="ECO:0007669"/>
    <property type="project" value="UniProtKB-KW"/>
</dbReference>
<dbReference type="InterPro" id="IPR050058">
    <property type="entry name" value="Ala-tRNA_ligase"/>
</dbReference>
<dbReference type="InterPro" id="IPR018165">
    <property type="entry name" value="Ala-tRNA-synth_IIc_core"/>
</dbReference>
<dbReference type="SMART" id="SM00863">
    <property type="entry name" value="tRNA_SAD"/>
    <property type="match status" value="1"/>
</dbReference>
<dbReference type="Pfam" id="PF01411">
    <property type="entry name" value="tRNA-synt_2c"/>
    <property type="match status" value="1"/>
</dbReference>
<proteinExistence type="inferred from homology"/>
<evidence type="ECO:0000256" key="9">
    <source>
        <dbReference type="ARBA" id="ARBA00022741"/>
    </source>
</evidence>
<evidence type="ECO:0000256" key="14">
    <source>
        <dbReference type="ARBA" id="ARBA00023146"/>
    </source>
</evidence>
<evidence type="ECO:0000256" key="6">
    <source>
        <dbReference type="ARBA" id="ARBA00022555"/>
    </source>
</evidence>
<dbReference type="InterPro" id="IPR018164">
    <property type="entry name" value="Ala-tRNA-synth_IIc_N"/>
</dbReference>
<keyword evidence="12" id="KW-0694">RNA-binding</keyword>
<dbReference type="EMBL" id="UOEW01000159">
    <property type="protein sequence ID" value="VAW37127.1"/>
    <property type="molecule type" value="Genomic_DNA"/>
</dbReference>
<reference evidence="17" key="1">
    <citation type="submission" date="2018-06" db="EMBL/GenBank/DDBJ databases">
        <authorList>
            <person name="Zhirakovskaya E."/>
        </authorList>
    </citation>
    <scope>NUCLEOTIDE SEQUENCE</scope>
</reference>
<evidence type="ECO:0000256" key="2">
    <source>
        <dbReference type="ARBA" id="ARBA00004496"/>
    </source>
</evidence>
<dbReference type="SUPFAM" id="SSF50447">
    <property type="entry name" value="Translation proteins"/>
    <property type="match status" value="1"/>
</dbReference>
<dbReference type="FunFam" id="2.40.30.130:FF:000001">
    <property type="entry name" value="Alanine--tRNA ligase"/>
    <property type="match status" value="1"/>
</dbReference>
<dbReference type="InterPro" id="IPR018163">
    <property type="entry name" value="Thr/Ala-tRNA-synth_IIc_edit"/>
</dbReference>
<keyword evidence="13" id="KW-0648">Protein biosynthesis</keyword>
<dbReference type="SUPFAM" id="SSF55681">
    <property type="entry name" value="Class II aaRS and biotin synthetases"/>
    <property type="match status" value="1"/>
</dbReference>
<dbReference type="Gene3D" id="3.30.930.10">
    <property type="entry name" value="Bira Bifunctional Protein, Domain 2"/>
    <property type="match status" value="1"/>
</dbReference>
<organism evidence="17">
    <name type="scientific">hydrothermal vent metagenome</name>
    <dbReference type="NCBI Taxonomy" id="652676"/>
    <lineage>
        <taxon>unclassified sequences</taxon>
        <taxon>metagenomes</taxon>
        <taxon>ecological metagenomes</taxon>
    </lineage>
</organism>
<protein>
    <recommendedName>
        <fullName evidence="5">Alanine--tRNA ligase</fullName>
        <ecNumber evidence="4">6.1.1.7</ecNumber>
    </recommendedName>
</protein>
<dbReference type="CDD" id="cd00673">
    <property type="entry name" value="AlaRS_core"/>
    <property type="match status" value="1"/>
</dbReference>
<dbReference type="NCBIfam" id="TIGR00344">
    <property type="entry name" value="alaS"/>
    <property type="match status" value="1"/>
</dbReference>
<keyword evidence="7 17" id="KW-0436">Ligase</keyword>
<dbReference type="GO" id="GO:0006419">
    <property type="term" value="P:alanyl-tRNA aminoacylation"/>
    <property type="evidence" value="ECO:0007669"/>
    <property type="project" value="InterPro"/>
</dbReference>
<feature type="domain" description="Alanyl-transfer RNA synthetases family profile" evidence="16">
    <location>
        <begin position="2"/>
        <end position="703"/>
    </location>
</feature>
<dbReference type="Pfam" id="PF07973">
    <property type="entry name" value="tRNA_SAD"/>
    <property type="match status" value="1"/>
</dbReference>
<keyword evidence="8" id="KW-0479">Metal-binding</keyword>
<evidence type="ECO:0000313" key="17">
    <source>
        <dbReference type="EMBL" id="VAW37127.1"/>
    </source>
</evidence>
<keyword evidence="9" id="KW-0547">Nucleotide-binding</keyword>
<comment type="subcellular location">
    <subcellularLocation>
        <location evidence="2">Cytoplasm</location>
    </subcellularLocation>
</comment>
<evidence type="ECO:0000256" key="13">
    <source>
        <dbReference type="ARBA" id="ARBA00022917"/>
    </source>
</evidence>
<dbReference type="FunFam" id="3.30.930.10:FF:000004">
    <property type="entry name" value="Alanine--tRNA ligase"/>
    <property type="match status" value="1"/>
</dbReference>
<keyword evidence="15" id="KW-0175">Coiled coil</keyword>
<evidence type="ECO:0000256" key="12">
    <source>
        <dbReference type="ARBA" id="ARBA00022884"/>
    </source>
</evidence>
<comment type="cofactor">
    <cofactor evidence="1">
        <name>Zn(2+)</name>
        <dbReference type="ChEBI" id="CHEBI:29105"/>
    </cofactor>
</comment>
<dbReference type="FunFam" id="3.30.980.10:FF:000004">
    <property type="entry name" value="Alanine--tRNA ligase, cytoplasmic"/>
    <property type="match status" value="1"/>
</dbReference>
<dbReference type="GO" id="GO:0004813">
    <property type="term" value="F:alanine-tRNA ligase activity"/>
    <property type="evidence" value="ECO:0007669"/>
    <property type="project" value="UniProtKB-EC"/>
</dbReference>
<dbReference type="Gene3D" id="2.40.30.130">
    <property type="match status" value="1"/>
</dbReference>
<dbReference type="GO" id="GO:0045892">
    <property type="term" value="P:negative regulation of DNA-templated transcription"/>
    <property type="evidence" value="ECO:0007669"/>
    <property type="project" value="TreeGrafter"/>
</dbReference>